<sequence length="24" mass="2976">MARTHSRTHPCRRRHVVINTFDVW</sequence>
<protein>
    <submittedName>
        <fullName evidence="1">Uncharacterized protein</fullName>
    </submittedName>
</protein>
<dbReference type="AlphaFoldDB" id="A0A2P2K1W6"/>
<accession>A0A2P2K1W6</accession>
<name>A0A2P2K1W6_RHIMU</name>
<evidence type="ECO:0000313" key="1">
    <source>
        <dbReference type="EMBL" id="MBW99724.1"/>
    </source>
</evidence>
<organism evidence="1">
    <name type="scientific">Rhizophora mucronata</name>
    <name type="common">Asiatic mangrove</name>
    <dbReference type="NCBI Taxonomy" id="61149"/>
    <lineage>
        <taxon>Eukaryota</taxon>
        <taxon>Viridiplantae</taxon>
        <taxon>Streptophyta</taxon>
        <taxon>Embryophyta</taxon>
        <taxon>Tracheophyta</taxon>
        <taxon>Spermatophyta</taxon>
        <taxon>Magnoliopsida</taxon>
        <taxon>eudicotyledons</taxon>
        <taxon>Gunneridae</taxon>
        <taxon>Pentapetalae</taxon>
        <taxon>rosids</taxon>
        <taxon>fabids</taxon>
        <taxon>Malpighiales</taxon>
        <taxon>Rhizophoraceae</taxon>
        <taxon>Rhizophora</taxon>
    </lineage>
</organism>
<dbReference type="EMBL" id="GGEC01019241">
    <property type="protein sequence ID" value="MBW99724.1"/>
    <property type="molecule type" value="Transcribed_RNA"/>
</dbReference>
<proteinExistence type="predicted"/>
<reference evidence="1" key="1">
    <citation type="submission" date="2018-02" db="EMBL/GenBank/DDBJ databases">
        <title>Rhizophora mucronata_Transcriptome.</title>
        <authorList>
            <person name="Meera S.P."/>
            <person name="Sreeshan A."/>
            <person name="Augustine A."/>
        </authorList>
    </citation>
    <scope>NUCLEOTIDE SEQUENCE</scope>
    <source>
        <tissue evidence="1">Leaf</tissue>
    </source>
</reference>